<keyword evidence="4 7" id="KW-0238">DNA-binding</keyword>
<reference evidence="10 11" key="1">
    <citation type="submission" date="2019-04" db="EMBL/GenBank/DDBJ databases">
        <authorList>
            <person name="Van Vliet M D."/>
        </authorList>
    </citation>
    <scope>NUCLEOTIDE SEQUENCE [LARGE SCALE GENOMIC DNA]</scope>
    <source>
        <strain evidence="10 11">F1</strain>
    </source>
</reference>
<sequence length="226" mass="25380">MRILVVEDEEKIANHVRNGLEELGHVAEVADNGDDGFAMASSGSYDIVLLDILLPGRDGLSVLRALREDGNAIPIILLTALAENQERVEGLELGADDYVTKPFFQNELVARINAVTRRNSVLHAGPLMLNLVTREARYGDEEIFFAPREFSLLEYLMRSPGKVFTRSQLLKYVWGYGFDPQTSLIKVCVRRIREKIDRDGHSFIETVRNAGYRFNAEASRCHAPSS</sequence>
<feature type="modified residue" description="4-aspartylphosphate" evidence="6">
    <location>
        <position position="51"/>
    </location>
</feature>
<evidence type="ECO:0000256" key="2">
    <source>
        <dbReference type="ARBA" id="ARBA00023012"/>
    </source>
</evidence>
<evidence type="ECO:0000256" key="5">
    <source>
        <dbReference type="ARBA" id="ARBA00023163"/>
    </source>
</evidence>
<evidence type="ECO:0000259" key="9">
    <source>
        <dbReference type="PROSITE" id="PS51755"/>
    </source>
</evidence>
<proteinExistence type="predicted"/>
<dbReference type="GO" id="GO:0005829">
    <property type="term" value="C:cytosol"/>
    <property type="evidence" value="ECO:0007669"/>
    <property type="project" value="TreeGrafter"/>
</dbReference>
<dbReference type="SMART" id="SM00862">
    <property type="entry name" value="Trans_reg_C"/>
    <property type="match status" value="1"/>
</dbReference>
<dbReference type="Pfam" id="PF00486">
    <property type="entry name" value="Trans_reg_C"/>
    <property type="match status" value="1"/>
</dbReference>
<evidence type="ECO:0000256" key="3">
    <source>
        <dbReference type="ARBA" id="ARBA00023015"/>
    </source>
</evidence>
<keyword evidence="11" id="KW-1185">Reference proteome</keyword>
<dbReference type="SMART" id="SM00448">
    <property type="entry name" value="REC"/>
    <property type="match status" value="1"/>
</dbReference>
<keyword evidence="3" id="KW-0805">Transcription regulation</keyword>
<feature type="domain" description="Response regulatory" evidence="8">
    <location>
        <begin position="2"/>
        <end position="116"/>
    </location>
</feature>
<dbReference type="InterPro" id="IPR036388">
    <property type="entry name" value="WH-like_DNA-bd_sf"/>
</dbReference>
<feature type="domain" description="OmpR/PhoB-type" evidence="9">
    <location>
        <begin position="119"/>
        <end position="216"/>
    </location>
</feature>
<dbReference type="PANTHER" id="PTHR48111:SF1">
    <property type="entry name" value="TWO-COMPONENT RESPONSE REGULATOR ORR33"/>
    <property type="match status" value="1"/>
</dbReference>
<dbReference type="Proteomes" id="UP000366872">
    <property type="component" value="Unassembled WGS sequence"/>
</dbReference>
<dbReference type="CDD" id="cd00383">
    <property type="entry name" value="trans_reg_C"/>
    <property type="match status" value="1"/>
</dbReference>
<dbReference type="InterPro" id="IPR011006">
    <property type="entry name" value="CheY-like_superfamily"/>
</dbReference>
<evidence type="ECO:0000259" key="8">
    <source>
        <dbReference type="PROSITE" id="PS50110"/>
    </source>
</evidence>
<dbReference type="EMBL" id="CAAHFG010000002">
    <property type="protein sequence ID" value="VGO15148.1"/>
    <property type="molecule type" value="Genomic_DNA"/>
</dbReference>
<dbReference type="PANTHER" id="PTHR48111">
    <property type="entry name" value="REGULATOR OF RPOS"/>
    <property type="match status" value="1"/>
</dbReference>
<evidence type="ECO:0000256" key="1">
    <source>
        <dbReference type="ARBA" id="ARBA00022553"/>
    </source>
</evidence>
<keyword evidence="5" id="KW-0804">Transcription</keyword>
<dbReference type="AlphaFoldDB" id="A0A6C2U507"/>
<evidence type="ECO:0000313" key="10">
    <source>
        <dbReference type="EMBL" id="VGO15148.1"/>
    </source>
</evidence>
<organism evidence="10 11">
    <name type="scientific">Pontiella desulfatans</name>
    <dbReference type="NCBI Taxonomy" id="2750659"/>
    <lineage>
        <taxon>Bacteria</taxon>
        <taxon>Pseudomonadati</taxon>
        <taxon>Kiritimatiellota</taxon>
        <taxon>Kiritimatiellia</taxon>
        <taxon>Kiritimatiellales</taxon>
        <taxon>Pontiellaceae</taxon>
        <taxon>Pontiella</taxon>
    </lineage>
</organism>
<evidence type="ECO:0000256" key="7">
    <source>
        <dbReference type="PROSITE-ProRule" id="PRU01091"/>
    </source>
</evidence>
<accession>A0A6C2U507</accession>
<dbReference type="Gene3D" id="3.40.50.2300">
    <property type="match status" value="1"/>
</dbReference>
<dbReference type="PROSITE" id="PS50110">
    <property type="entry name" value="RESPONSE_REGULATORY"/>
    <property type="match status" value="1"/>
</dbReference>
<keyword evidence="1 6" id="KW-0597">Phosphoprotein</keyword>
<dbReference type="FunFam" id="3.40.50.2300:FF:000001">
    <property type="entry name" value="DNA-binding response regulator PhoB"/>
    <property type="match status" value="1"/>
</dbReference>
<dbReference type="GO" id="GO:0000156">
    <property type="term" value="F:phosphorelay response regulator activity"/>
    <property type="evidence" value="ECO:0007669"/>
    <property type="project" value="TreeGrafter"/>
</dbReference>
<dbReference type="SUPFAM" id="SSF52172">
    <property type="entry name" value="CheY-like"/>
    <property type="match status" value="1"/>
</dbReference>
<dbReference type="Gene3D" id="1.10.10.10">
    <property type="entry name" value="Winged helix-like DNA-binding domain superfamily/Winged helix DNA-binding domain"/>
    <property type="match status" value="1"/>
</dbReference>
<gene>
    <name evidence="10" type="primary">cusR</name>
    <name evidence="10" type="ORF">PDESU_03730</name>
</gene>
<dbReference type="PROSITE" id="PS51755">
    <property type="entry name" value="OMPR_PHOB"/>
    <property type="match status" value="1"/>
</dbReference>
<feature type="DNA-binding region" description="OmpR/PhoB-type" evidence="7">
    <location>
        <begin position="119"/>
        <end position="216"/>
    </location>
</feature>
<name>A0A6C2U507_PONDE</name>
<dbReference type="GO" id="GO:0000976">
    <property type="term" value="F:transcription cis-regulatory region binding"/>
    <property type="evidence" value="ECO:0007669"/>
    <property type="project" value="TreeGrafter"/>
</dbReference>
<dbReference type="GO" id="GO:0006355">
    <property type="term" value="P:regulation of DNA-templated transcription"/>
    <property type="evidence" value="ECO:0007669"/>
    <property type="project" value="InterPro"/>
</dbReference>
<protein>
    <submittedName>
        <fullName evidence="10">Transcriptional regulatory protein CusR</fullName>
    </submittedName>
</protein>
<evidence type="ECO:0000256" key="6">
    <source>
        <dbReference type="PROSITE-ProRule" id="PRU00169"/>
    </source>
</evidence>
<dbReference type="Pfam" id="PF00072">
    <property type="entry name" value="Response_reg"/>
    <property type="match status" value="1"/>
</dbReference>
<dbReference type="RefSeq" id="WP_136080743.1">
    <property type="nucleotide sequence ID" value="NZ_CAAHFG010000002.1"/>
</dbReference>
<evidence type="ECO:0000313" key="11">
    <source>
        <dbReference type="Proteomes" id="UP000366872"/>
    </source>
</evidence>
<dbReference type="GO" id="GO:0032993">
    <property type="term" value="C:protein-DNA complex"/>
    <property type="evidence" value="ECO:0007669"/>
    <property type="project" value="TreeGrafter"/>
</dbReference>
<dbReference type="InterPro" id="IPR001867">
    <property type="entry name" value="OmpR/PhoB-type_DNA-bd"/>
</dbReference>
<keyword evidence="2" id="KW-0902">Two-component regulatory system</keyword>
<evidence type="ECO:0000256" key="4">
    <source>
        <dbReference type="ARBA" id="ARBA00023125"/>
    </source>
</evidence>
<dbReference type="Gene3D" id="6.10.250.690">
    <property type="match status" value="1"/>
</dbReference>
<dbReference type="InterPro" id="IPR039420">
    <property type="entry name" value="WalR-like"/>
</dbReference>
<dbReference type="InterPro" id="IPR001789">
    <property type="entry name" value="Sig_transdc_resp-reg_receiver"/>
</dbReference>